<dbReference type="PANTHER" id="PTHR11247">
    <property type="entry name" value="PALMITOYL-PROTEIN THIOESTERASE/DOLICHYLDIPHOSPHATASE 1"/>
    <property type="match status" value="1"/>
</dbReference>
<dbReference type="AlphaFoldDB" id="A0A8S0YM52"/>
<dbReference type="GO" id="GO:0006898">
    <property type="term" value="P:receptor-mediated endocytosis"/>
    <property type="evidence" value="ECO:0007669"/>
    <property type="project" value="TreeGrafter"/>
</dbReference>
<organism evidence="11 14">
    <name type="scientific">Arctia plantaginis</name>
    <name type="common">Wood tiger moth</name>
    <name type="synonym">Phalaena plantaginis</name>
    <dbReference type="NCBI Taxonomy" id="874455"/>
    <lineage>
        <taxon>Eukaryota</taxon>
        <taxon>Metazoa</taxon>
        <taxon>Ecdysozoa</taxon>
        <taxon>Arthropoda</taxon>
        <taxon>Hexapoda</taxon>
        <taxon>Insecta</taxon>
        <taxon>Pterygota</taxon>
        <taxon>Neoptera</taxon>
        <taxon>Endopterygota</taxon>
        <taxon>Lepidoptera</taxon>
        <taxon>Glossata</taxon>
        <taxon>Ditrysia</taxon>
        <taxon>Noctuoidea</taxon>
        <taxon>Erebidae</taxon>
        <taxon>Arctiinae</taxon>
        <taxon>Arctia</taxon>
    </lineage>
</organism>
<feature type="chain" id="PRO_5036434183" description="Palmitoyl-protein thioesterase 1" evidence="10">
    <location>
        <begin position="17"/>
        <end position="295"/>
    </location>
</feature>
<dbReference type="EC" id="3.1.2.22" evidence="2"/>
<sequence length="295" mass="33466">MKSIFLLFFLIKLISCTPTPIILWHGMGDTCCISGSLAGFKKFLETKIPGVYVRSLRIGNNTIEDFESGYFVHPNTQVEYACKILSEDPKLKEGFNAIGFSQGSQFLRAVVQRCGTKLTVKNLISFGGQHQGVYGLPHCGVLQQGPCDYVRELLNYAAYNPWVQRSLVQATYWHDPIAEGLYQHKSTFLADINNEVNINDTYVANLNKLEHLVLVLFESDSIVLPRESEWFGFYAPGQSKKLIKLQESRLYLEDRLGLKKMDKDGKLIFLSSPGDHLRLSQEFLEDSIIKPYLLN</sequence>
<comment type="similarity">
    <text evidence="1">Belongs to the palmitoyl-protein thioesterase family.</text>
</comment>
<evidence type="ECO:0000313" key="13">
    <source>
        <dbReference type="Proteomes" id="UP000494106"/>
    </source>
</evidence>
<reference evidence="13 14" key="1">
    <citation type="submission" date="2020-04" db="EMBL/GenBank/DDBJ databases">
        <authorList>
            <person name="Wallbank WR R."/>
            <person name="Pardo Diaz C."/>
            <person name="Kozak K."/>
            <person name="Martin S."/>
            <person name="Jiggins C."/>
            <person name="Moest M."/>
            <person name="Warren A I."/>
            <person name="Byers J.R.P. K."/>
            <person name="Montejo-Kovacevich G."/>
            <person name="Yen C E."/>
        </authorList>
    </citation>
    <scope>NUCLEOTIDE SEQUENCE [LARGE SCALE GENOMIC DNA]</scope>
</reference>
<dbReference type="PRINTS" id="PR00414">
    <property type="entry name" value="PPTHIESTRASE"/>
</dbReference>
<dbReference type="GO" id="GO:0005764">
    <property type="term" value="C:lysosome"/>
    <property type="evidence" value="ECO:0007669"/>
    <property type="project" value="TreeGrafter"/>
</dbReference>
<gene>
    <name evidence="12" type="ORF">APLA_LOCUS11352</name>
    <name evidence="11" type="ORF">APLA_LOCUS198</name>
</gene>
<comment type="catalytic activity">
    <reaction evidence="9">
        <text>S-hexadecanoyl-L-cysteinyl-[protein] + H2O = L-cysteinyl-[protein] + hexadecanoate + H(+)</text>
        <dbReference type="Rhea" id="RHEA:19233"/>
        <dbReference type="Rhea" id="RHEA-COMP:10131"/>
        <dbReference type="Rhea" id="RHEA-COMP:11032"/>
        <dbReference type="ChEBI" id="CHEBI:7896"/>
        <dbReference type="ChEBI" id="CHEBI:15377"/>
        <dbReference type="ChEBI" id="CHEBI:15378"/>
        <dbReference type="ChEBI" id="CHEBI:29950"/>
        <dbReference type="ChEBI" id="CHEBI:74151"/>
        <dbReference type="EC" id="3.1.2.22"/>
    </reaction>
    <physiologicalReaction direction="left-to-right" evidence="9">
        <dbReference type="Rhea" id="RHEA:19234"/>
    </physiologicalReaction>
</comment>
<evidence type="ECO:0000256" key="1">
    <source>
        <dbReference type="ARBA" id="ARBA00010758"/>
    </source>
</evidence>
<feature type="signal peptide" evidence="10">
    <location>
        <begin position="1"/>
        <end position="16"/>
    </location>
</feature>
<evidence type="ECO:0000256" key="4">
    <source>
        <dbReference type="ARBA" id="ARBA00022729"/>
    </source>
</evidence>
<dbReference type="Proteomes" id="UP000494256">
    <property type="component" value="Unassembled WGS sequence"/>
</dbReference>
<dbReference type="GO" id="GO:0008474">
    <property type="term" value="F:palmitoyl-(protein) hydrolase activity"/>
    <property type="evidence" value="ECO:0007669"/>
    <property type="project" value="UniProtKB-EC"/>
</dbReference>
<keyword evidence="7" id="KW-0325">Glycoprotein</keyword>
<evidence type="ECO:0000256" key="5">
    <source>
        <dbReference type="ARBA" id="ARBA00022801"/>
    </source>
</evidence>
<keyword evidence="4 10" id="KW-0732">Signal</keyword>
<dbReference type="Proteomes" id="UP000494106">
    <property type="component" value="Unassembled WGS sequence"/>
</dbReference>
<dbReference type="SUPFAM" id="SSF53474">
    <property type="entry name" value="alpha/beta-Hydrolases"/>
    <property type="match status" value="1"/>
</dbReference>
<evidence type="ECO:0000313" key="11">
    <source>
        <dbReference type="EMBL" id="CAB3220129.1"/>
    </source>
</evidence>
<keyword evidence="13" id="KW-1185">Reference proteome</keyword>
<accession>A0A8S0YM52</accession>
<dbReference type="InterPro" id="IPR002472">
    <property type="entry name" value="Palm_thioest"/>
</dbReference>
<evidence type="ECO:0000256" key="2">
    <source>
        <dbReference type="ARBA" id="ARBA00012423"/>
    </source>
</evidence>
<dbReference type="Gene3D" id="3.40.50.1820">
    <property type="entry name" value="alpha/beta hydrolase"/>
    <property type="match status" value="1"/>
</dbReference>
<evidence type="ECO:0000256" key="8">
    <source>
        <dbReference type="ARBA" id="ARBA00031934"/>
    </source>
</evidence>
<dbReference type="Pfam" id="PF02089">
    <property type="entry name" value="Palm_thioest"/>
    <property type="match status" value="1"/>
</dbReference>
<evidence type="ECO:0000256" key="7">
    <source>
        <dbReference type="ARBA" id="ARBA00023180"/>
    </source>
</evidence>
<keyword evidence="5" id="KW-0378">Hydrolase</keyword>
<name>A0A8S0YM52_ARCPL</name>
<comment type="caution">
    <text evidence="11">The sequence shown here is derived from an EMBL/GenBank/DDBJ whole genome shotgun (WGS) entry which is preliminary data.</text>
</comment>
<evidence type="ECO:0000313" key="12">
    <source>
        <dbReference type="EMBL" id="CAB3247632.1"/>
    </source>
</evidence>
<dbReference type="FunFam" id="3.40.50.1820:FF:000107">
    <property type="entry name" value="Palmitoyl-protein thioesterase 1"/>
    <property type="match status" value="1"/>
</dbReference>
<evidence type="ECO:0000256" key="10">
    <source>
        <dbReference type="SAM" id="SignalP"/>
    </source>
</evidence>
<evidence type="ECO:0000313" key="14">
    <source>
        <dbReference type="Proteomes" id="UP000494256"/>
    </source>
</evidence>
<evidence type="ECO:0000256" key="3">
    <source>
        <dbReference type="ARBA" id="ARBA00014212"/>
    </source>
</evidence>
<evidence type="ECO:0000256" key="6">
    <source>
        <dbReference type="ARBA" id="ARBA00023157"/>
    </source>
</evidence>
<dbReference type="InterPro" id="IPR029058">
    <property type="entry name" value="AB_hydrolase_fold"/>
</dbReference>
<dbReference type="PANTHER" id="PTHR11247:SF8">
    <property type="entry name" value="PALMITOYL-PROTEIN THIOESTERASE 1"/>
    <property type="match status" value="1"/>
</dbReference>
<dbReference type="OrthoDB" id="10263094at2759"/>
<dbReference type="EMBL" id="CADEBC010000531">
    <property type="protein sequence ID" value="CAB3247632.1"/>
    <property type="molecule type" value="Genomic_DNA"/>
</dbReference>
<keyword evidence="6" id="KW-1015">Disulfide bond</keyword>
<proteinExistence type="inferred from homology"/>
<evidence type="ECO:0000256" key="9">
    <source>
        <dbReference type="ARBA" id="ARBA00047409"/>
    </source>
</evidence>
<protein>
    <recommendedName>
        <fullName evidence="3">Palmitoyl-protein thioesterase 1</fullName>
        <ecNumber evidence="2">3.1.2.22</ecNumber>
    </recommendedName>
    <alternativeName>
        <fullName evidence="8">Palmitoyl-protein hydrolase 1</fullName>
    </alternativeName>
</protein>
<dbReference type="EMBL" id="CADEBD010000036">
    <property type="protein sequence ID" value="CAB3220129.1"/>
    <property type="molecule type" value="Genomic_DNA"/>
</dbReference>